<keyword evidence="4" id="KW-1185">Reference proteome</keyword>
<name>A0ABV3X6S3_9FIRM</name>
<dbReference type="Gene3D" id="3.40.250.10">
    <property type="entry name" value="Rhodanese-like domain"/>
    <property type="match status" value="1"/>
</dbReference>
<proteinExistence type="predicted"/>
<sequence>MKRLVVLTVLAALALLAGGCGGDGQAAGAPRQVSAAEAQKMMASEKDYVIVDVRTKGEYATGHIPKAINIPNESIDKTPPAELKDKNQLILVYCRSGKRSHDAAQKLAAMGYGNIVDFGGIVDWPGEVVKD</sequence>
<evidence type="ECO:0000256" key="1">
    <source>
        <dbReference type="SAM" id="SignalP"/>
    </source>
</evidence>
<reference evidence="3 4" key="1">
    <citation type="submission" date="2023-04" db="EMBL/GenBank/DDBJ databases">
        <title>Genome Sequence of Selenomonas sputigena ATCC 33150.</title>
        <authorList>
            <person name="Miller D.P."/>
            <person name="Anvari S."/>
            <person name="Polson S.W."/>
            <person name="Macdonald M."/>
            <person name="Mcdowell J.V."/>
        </authorList>
    </citation>
    <scope>NUCLEOTIDE SEQUENCE [LARGE SCALE GENOMIC DNA]</scope>
    <source>
        <strain evidence="3 4">ATCC 33150</strain>
    </source>
</reference>
<dbReference type="EMBL" id="JARVLH010000006">
    <property type="protein sequence ID" value="MEX5285903.1"/>
    <property type="molecule type" value="Genomic_DNA"/>
</dbReference>
<organism evidence="3 4">
    <name type="scientific">Selenomonas sputigena</name>
    <dbReference type="NCBI Taxonomy" id="69823"/>
    <lineage>
        <taxon>Bacteria</taxon>
        <taxon>Bacillati</taxon>
        <taxon>Bacillota</taxon>
        <taxon>Negativicutes</taxon>
        <taxon>Selenomonadales</taxon>
        <taxon>Selenomonadaceae</taxon>
        <taxon>Selenomonas</taxon>
    </lineage>
</organism>
<keyword evidence="1" id="KW-0732">Signal</keyword>
<dbReference type="CDD" id="cd00158">
    <property type="entry name" value="RHOD"/>
    <property type="match status" value="1"/>
</dbReference>
<accession>A0ABV3X6S3</accession>
<evidence type="ECO:0000259" key="2">
    <source>
        <dbReference type="PROSITE" id="PS50206"/>
    </source>
</evidence>
<dbReference type="SUPFAM" id="SSF52821">
    <property type="entry name" value="Rhodanese/Cell cycle control phosphatase"/>
    <property type="match status" value="1"/>
</dbReference>
<dbReference type="PANTHER" id="PTHR45431:SF3">
    <property type="entry name" value="RHODANESE-LIKE DOMAIN-CONTAINING PROTEIN 15, CHLOROPLASTIC"/>
    <property type="match status" value="1"/>
</dbReference>
<dbReference type="Pfam" id="PF00581">
    <property type="entry name" value="Rhodanese"/>
    <property type="match status" value="1"/>
</dbReference>
<dbReference type="PROSITE" id="PS50206">
    <property type="entry name" value="RHODANESE_3"/>
    <property type="match status" value="1"/>
</dbReference>
<evidence type="ECO:0000313" key="4">
    <source>
        <dbReference type="Proteomes" id="UP001559623"/>
    </source>
</evidence>
<dbReference type="InterPro" id="IPR052367">
    <property type="entry name" value="Thiosulfate_ST/Rhodanese-like"/>
</dbReference>
<dbReference type="PANTHER" id="PTHR45431">
    <property type="entry name" value="RHODANESE-LIKE DOMAIN-CONTAINING PROTEIN 15, CHLOROPLASTIC"/>
    <property type="match status" value="1"/>
</dbReference>
<dbReference type="InterPro" id="IPR001763">
    <property type="entry name" value="Rhodanese-like_dom"/>
</dbReference>
<dbReference type="Proteomes" id="UP001559623">
    <property type="component" value="Unassembled WGS sequence"/>
</dbReference>
<feature type="signal peptide" evidence="1">
    <location>
        <begin position="1"/>
        <end position="22"/>
    </location>
</feature>
<dbReference type="SMART" id="SM00450">
    <property type="entry name" value="RHOD"/>
    <property type="match status" value="1"/>
</dbReference>
<evidence type="ECO:0000313" key="3">
    <source>
        <dbReference type="EMBL" id="MEX5285903.1"/>
    </source>
</evidence>
<dbReference type="InterPro" id="IPR036873">
    <property type="entry name" value="Rhodanese-like_dom_sf"/>
</dbReference>
<feature type="domain" description="Rhodanese" evidence="2">
    <location>
        <begin position="44"/>
        <end position="130"/>
    </location>
</feature>
<dbReference type="RefSeq" id="WP_368847625.1">
    <property type="nucleotide sequence ID" value="NZ_CP194411.1"/>
</dbReference>
<protein>
    <submittedName>
        <fullName evidence="3">Rhodanese-like domain-containing protein</fullName>
    </submittedName>
</protein>
<gene>
    <name evidence="3" type="ORF">QCO44_09725</name>
</gene>
<dbReference type="PROSITE" id="PS51257">
    <property type="entry name" value="PROKAR_LIPOPROTEIN"/>
    <property type="match status" value="1"/>
</dbReference>
<comment type="caution">
    <text evidence="3">The sequence shown here is derived from an EMBL/GenBank/DDBJ whole genome shotgun (WGS) entry which is preliminary data.</text>
</comment>
<feature type="chain" id="PRO_5045689938" evidence="1">
    <location>
        <begin position="23"/>
        <end position="131"/>
    </location>
</feature>